<reference evidence="1" key="1">
    <citation type="submission" date="2022-09" db="EMBL/GenBank/DDBJ databases">
        <title>A Global Phylogenomic Analysis of the Shiitake Genus Lentinula.</title>
        <authorList>
            <consortium name="DOE Joint Genome Institute"/>
            <person name="Sierra-Patev S."/>
            <person name="Min B."/>
            <person name="Naranjo-Ortiz M."/>
            <person name="Looney B."/>
            <person name="Konkel Z."/>
            <person name="Slot J.C."/>
            <person name="Sakamoto Y."/>
            <person name="Steenwyk J.L."/>
            <person name="Rokas A."/>
            <person name="Carro J."/>
            <person name="Camarero S."/>
            <person name="Ferreira P."/>
            <person name="Molpeceres G."/>
            <person name="Ruiz-Duenas F.J."/>
            <person name="Serrano A."/>
            <person name="Henrissat B."/>
            <person name="Drula E."/>
            <person name="Hughes K.W."/>
            <person name="Mata J.L."/>
            <person name="Ishikawa N.K."/>
            <person name="Vargas-Isla R."/>
            <person name="Ushijima S."/>
            <person name="Smith C.A."/>
            <person name="Ahrendt S."/>
            <person name="Andreopoulos W."/>
            <person name="He G."/>
            <person name="Labutti K."/>
            <person name="Lipzen A."/>
            <person name="Ng V."/>
            <person name="Riley R."/>
            <person name="Sandor L."/>
            <person name="Barry K."/>
            <person name="Martinez A.T."/>
            <person name="Xiao Y."/>
            <person name="Gibbons J.G."/>
            <person name="Terashima K."/>
            <person name="Grigoriev I.V."/>
            <person name="Hibbett D.S."/>
        </authorList>
    </citation>
    <scope>NUCLEOTIDE SEQUENCE</scope>
    <source>
        <strain evidence="1">TMI1499</strain>
    </source>
</reference>
<gene>
    <name evidence="1" type="ORF">F5876DRAFT_47535</name>
</gene>
<name>A0ACC1TSG5_9AGAR</name>
<sequence length="76" mass="8728">MRGGYQEKAAANPSHNSNSIPPSHKKRPPRRRRIYTDDSDIFVCALHAGWISWSSAKKARQEGKDLKVRLRIIRCL</sequence>
<dbReference type="Proteomes" id="UP001163835">
    <property type="component" value="Unassembled WGS sequence"/>
</dbReference>
<accession>A0ACC1TSG5</accession>
<protein>
    <submittedName>
        <fullName evidence="1">Uncharacterized protein</fullName>
    </submittedName>
</protein>
<keyword evidence="2" id="KW-1185">Reference proteome</keyword>
<organism evidence="1 2">
    <name type="scientific">Lentinula aff. lateritia</name>
    <dbReference type="NCBI Taxonomy" id="2804960"/>
    <lineage>
        <taxon>Eukaryota</taxon>
        <taxon>Fungi</taxon>
        <taxon>Dikarya</taxon>
        <taxon>Basidiomycota</taxon>
        <taxon>Agaricomycotina</taxon>
        <taxon>Agaricomycetes</taxon>
        <taxon>Agaricomycetidae</taxon>
        <taxon>Agaricales</taxon>
        <taxon>Marasmiineae</taxon>
        <taxon>Omphalotaceae</taxon>
        <taxon>Lentinula</taxon>
    </lineage>
</organism>
<evidence type="ECO:0000313" key="2">
    <source>
        <dbReference type="Proteomes" id="UP001163835"/>
    </source>
</evidence>
<feature type="non-terminal residue" evidence="1">
    <location>
        <position position="76"/>
    </location>
</feature>
<dbReference type="EMBL" id="MU795282">
    <property type="protein sequence ID" value="KAJ3807701.1"/>
    <property type="molecule type" value="Genomic_DNA"/>
</dbReference>
<proteinExistence type="predicted"/>
<comment type="caution">
    <text evidence="1">The sequence shown here is derived from an EMBL/GenBank/DDBJ whole genome shotgun (WGS) entry which is preliminary data.</text>
</comment>
<evidence type="ECO:0000313" key="1">
    <source>
        <dbReference type="EMBL" id="KAJ3807701.1"/>
    </source>
</evidence>